<evidence type="ECO:0000256" key="13">
    <source>
        <dbReference type="RuleBase" id="RU003822"/>
    </source>
</evidence>
<keyword evidence="2 13" id="KW-0813">Transport</keyword>
<feature type="domain" description="Inward rectifier potassium channel C-terminal" evidence="16">
    <location>
        <begin position="196"/>
        <end position="368"/>
    </location>
</feature>
<dbReference type="EMBL" id="JANEYG010000134">
    <property type="protein sequence ID" value="KAJ8912303.1"/>
    <property type="molecule type" value="Genomic_DNA"/>
</dbReference>
<keyword evidence="7 14" id="KW-1133">Transmembrane helix</keyword>
<dbReference type="InterPro" id="IPR014756">
    <property type="entry name" value="Ig_E-set"/>
</dbReference>
<accession>A0AAV8VDV2</accession>
<evidence type="ECO:0000256" key="6">
    <source>
        <dbReference type="ARBA" id="ARBA00022958"/>
    </source>
</evidence>
<dbReference type="FunFam" id="2.60.40.1400:FF:000001">
    <property type="entry name" value="G protein-activated inward rectifier potassium channel 2"/>
    <property type="match status" value="1"/>
</dbReference>
<comment type="caution">
    <text evidence="17">The sequence shown here is derived from an EMBL/GenBank/DDBJ whole genome shotgun (WGS) entry which is preliminary data.</text>
</comment>
<dbReference type="SUPFAM" id="SSF81296">
    <property type="entry name" value="E set domains"/>
    <property type="match status" value="1"/>
</dbReference>
<dbReference type="InterPro" id="IPR016449">
    <property type="entry name" value="K_chnl_inward-rec_Kir"/>
</dbReference>
<dbReference type="GO" id="GO:0034765">
    <property type="term" value="P:regulation of monoatomic ion transmembrane transport"/>
    <property type="evidence" value="ECO:0007669"/>
    <property type="project" value="TreeGrafter"/>
</dbReference>
<feature type="domain" description="Potassium channel inwardly rectifying transmembrane" evidence="15">
    <location>
        <begin position="45"/>
        <end position="189"/>
    </location>
</feature>
<evidence type="ECO:0000259" key="15">
    <source>
        <dbReference type="Pfam" id="PF01007"/>
    </source>
</evidence>
<dbReference type="Pfam" id="PF17655">
    <property type="entry name" value="IRK_C"/>
    <property type="match status" value="1"/>
</dbReference>
<evidence type="ECO:0000256" key="3">
    <source>
        <dbReference type="ARBA" id="ARBA00022538"/>
    </source>
</evidence>
<keyword evidence="18" id="KW-1185">Reference proteome</keyword>
<keyword evidence="9 14" id="KW-0472">Membrane</keyword>
<evidence type="ECO:0000256" key="5">
    <source>
        <dbReference type="ARBA" id="ARBA00022882"/>
    </source>
</evidence>
<dbReference type="FunFam" id="1.10.287.70:FF:000078">
    <property type="entry name" value="Putative Inward rectifier potassium channel"/>
    <property type="match status" value="1"/>
</dbReference>
<keyword evidence="6 13" id="KW-0630">Potassium</keyword>
<dbReference type="PANTHER" id="PTHR11767">
    <property type="entry name" value="INWARD RECTIFIER POTASSIUM CHANNEL"/>
    <property type="match status" value="1"/>
</dbReference>
<evidence type="ECO:0000313" key="17">
    <source>
        <dbReference type="EMBL" id="KAJ8912303.1"/>
    </source>
</evidence>
<reference evidence="17 18" key="1">
    <citation type="journal article" date="2023" name="Insect Mol. Biol.">
        <title>Genome sequencing provides insights into the evolution of gene families encoding plant cell wall-degrading enzymes in longhorned beetles.</title>
        <authorList>
            <person name="Shin N.R."/>
            <person name="Okamura Y."/>
            <person name="Kirsch R."/>
            <person name="Pauchet Y."/>
        </authorList>
    </citation>
    <scope>NUCLEOTIDE SEQUENCE [LARGE SCALE GENOMIC DNA]</scope>
    <source>
        <strain evidence="17">EAD_L_NR</strain>
    </source>
</reference>
<evidence type="ECO:0000256" key="1">
    <source>
        <dbReference type="ARBA" id="ARBA00004141"/>
    </source>
</evidence>
<evidence type="ECO:0000256" key="10">
    <source>
        <dbReference type="ARBA" id="ARBA00023303"/>
    </source>
</evidence>
<dbReference type="PANTHER" id="PTHR11767:SF113">
    <property type="entry name" value="INWARDLY RECTIFYING POTASSIUM CHANNEL 2, ISOFORM D"/>
    <property type="match status" value="1"/>
</dbReference>
<proteinExistence type="inferred from homology"/>
<feature type="transmembrane region" description="Helical" evidence="14">
    <location>
        <begin position="118"/>
        <end position="140"/>
    </location>
</feature>
<evidence type="ECO:0000256" key="11">
    <source>
        <dbReference type="ARBA" id="ARBA00034430"/>
    </source>
</evidence>
<evidence type="ECO:0000256" key="2">
    <source>
        <dbReference type="ARBA" id="ARBA00022448"/>
    </source>
</evidence>
<protein>
    <submittedName>
        <fullName evidence="17">Uncharacterized protein</fullName>
    </submittedName>
</protein>
<keyword evidence="10 13" id="KW-0407">Ion channel</keyword>
<dbReference type="Gene3D" id="2.60.40.1400">
    <property type="entry name" value="G protein-activated inward rectifier potassium channel 1"/>
    <property type="match status" value="1"/>
</dbReference>
<dbReference type="Proteomes" id="UP001159042">
    <property type="component" value="Unassembled WGS sequence"/>
</dbReference>
<dbReference type="SUPFAM" id="SSF81324">
    <property type="entry name" value="Voltage-gated potassium channels"/>
    <property type="match status" value="1"/>
</dbReference>
<evidence type="ECO:0000259" key="16">
    <source>
        <dbReference type="Pfam" id="PF17655"/>
    </source>
</evidence>
<dbReference type="AlphaFoldDB" id="A0AAV8VDV2"/>
<evidence type="ECO:0000256" key="14">
    <source>
        <dbReference type="SAM" id="Phobius"/>
    </source>
</evidence>
<dbReference type="InterPro" id="IPR040445">
    <property type="entry name" value="Kir_TM"/>
</dbReference>
<keyword evidence="5 13" id="KW-0851">Voltage-gated channel</keyword>
<feature type="site" description="Role in the control of polyamine-mediated channel gating and in the blocking by intracellular magnesium" evidence="12">
    <location>
        <position position="175"/>
    </location>
</feature>
<dbReference type="GO" id="GO:1990573">
    <property type="term" value="P:potassium ion import across plasma membrane"/>
    <property type="evidence" value="ECO:0007669"/>
    <property type="project" value="TreeGrafter"/>
</dbReference>
<dbReference type="InterPro" id="IPR041647">
    <property type="entry name" value="IRK_C"/>
</dbReference>
<dbReference type="Pfam" id="PF01007">
    <property type="entry name" value="IRK"/>
    <property type="match status" value="1"/>
</dbReference>
<dbReference type="GO" id="GO:0005886">
    <property type="term" value="C:plasma membrane"/>
    <property type="evidence" value="ECO:0007669"/>
    <property type="project" value="TreeGrafter"/>
</dbReference>
<evidence type="ECO:0000256" key="4">
    <source>
        <dbReference type="ARBA" id="ARBA00022692"/>
    </source>
</evidence>
<gene>
    <name evidence="17" type="ORF">NQ315_017336</name>
</gene>
<keyword evidence="4 13" id="KW-0812">Transmembrane</keyword>
<name>A0AAV8VDV2_9CUCU</name>
<organism evidence="17 18">
    <name type="scientific">Exocentrus adspersus</name>
    <dbReference type="NCBI Taxonomy" id="1586481"/>
    <lineage>
        <taxon>Eukaryota</taxon>
        <taxon>Metazoa</taxon>
        <taxon>Ecdysozoa</taxon>
        <taxon>Arthropoda</taxon>
        <taxon>Hexapoda</taxon>
        <taxon>Insecta</taxon>
        <taxon>Pterygota</taxon>
        <taxon>Neoptera</taxon>
        <taxon>Endopterygota</taxon>
        <taxon>Coleoptera</taxon>
        <taxon>Polyphaga</taxon>
        <taxon>Cucujiformia</taxon>
        <taxon>Chrysomeloidea</taxon>
        <taxon>Cerambycidae</taxon>
        <taxon>Lamiinae</taxon>
        <taxon>Acanthocinini</taxon>
        <taxon>Exocentrus</taxon>
    </lineage>
</organism>
<dbReference type="Gene3D" id="1.10.287.70">
    <property type="match status" value="1"/>
</dbReference>
<dbReference type="GO" id="GO:0005242">
    <property type="term" value="F:inward rectifier potassium channel activity"/>
    <property type="evidence" value="ECO:0007669"/>
    <property type="project" value="InterPro"/>
</dbReference>
<feature type="transmembrane region" description="Helical" evidence="14">
    <location>
        <begin position="160"/>
        <end position="184"/>
    </location>
</feature>
<evidence type="ECO:0000256" key="12">
    <source>
        <dbReference type="PIRSR" id="PIRSR005465-1"/>
    </source>
</evidence>
<keyword evidence="8 13" id="KW-0406">Ion transport</keyword>
<evidence type="ECO:0000256" key="9">
    <source>
        <dbReference type="ARBA" id="ARBA00023136"/>
    </source>
</evidence>
<dbReference type="PIRSF" id="PIRSF005465">
    <property type="entry name" value="GIRK_kir"/>
    <property type="match status" value="1"/>
</dbReference>
<evidence type="ECO:0000256" key="7">
    <source>
        <dbReference type="ARBA" id="ARBA00022989"/>
    </source>
</evidence>
<sequence length="373" mass="42814">MSSSDFDSEDQNLSEIVKKATKDLLPKQSRARRSSRSKETSIRAVSKNGNCNIFPTKVPKNRFIRDIFTTLVDLQWRWTTVIFALGFFISWFIFGVAWWIIALLHGDLEEDHLPMNQAAANFTPCVLEVYGLMSCFLFSVETQHTTGYGQRTPTEECFEGVLLMCIQNIVGLIIEAFLVGIIFAKMTRPKLRTKTLTFSKCAVICQRDGILCLMFRIGDMRKRSKIIEAKIKAQLIRHRTTKEGETINYHQTRLYVSADECEGDVFFIWPMCVVHKINKKSPLYHLSPQDLNKENFEIIVTLEGTIESTDQKTQARSSYLSNEIKWGYTFEPVVKIDKIKRGYKVNYEAFDSTVAIKTPLCSADELAKFSNMQ</sequence>
<dbReference type="GO" id="GO:0034702">
    <property type="term" value="C:monoatomic ion channel complex"/>
    <property type="evidence" value="ECO:0007669"/>
    <property type="project" value="UniProtKB-KW"/>
</dbReference>
<evidence type="ECO:0000313" key="18">
    <source>
        <dbReference type="Proteomes" id="UP001159042"/>
    </source>
</evidence>
<comment type="similarity">
    <text evidence="13">Belongs to the inward rectifier-type potassium channel (TC 1.A.2.1) family.</text>
</comment>
<dbReference type="PRINTS" id="PR01320">
    <property type="entry name" value="KIRCHANNEL"/>
</dbReference>
<feature type="transmembrane region" description="Helical" evidence="14">
    <location>
        <begin position="81"/>
        <end position="106"/>
    </location>
</feature>
<comment type="catalytic activity">
    <reaction evidence="11">
        <text>K(+)(in) = K(+)(out)</text>
        <dbReference type="Rhea" id="RHEA:29463"/>
        <dbReference type="ChEBI" id="CHEBI:29103"/>
    </reaction>
</comment>
<dbReference type="InterPro" id="IPR013518">
    <property type="entry name" value="K_chnl_inward-rec_Kir_cyto"/>
</dbReference>
<keyword evidence="3 13" id="KW-0633">Potassium transport</keyword>
<evidence type="ECO:0000256" key="8">
    <source>
        <dbReference type="ARBA" id="ARBA00023065"/>
    </source>
</evidence>
<comment type="subcellular location">
    <subcellularLocation>
        <location evidence="1 13">Membrane</location>
        <topology evidence="1 13">Multi-pass membrane protein</topology>
    </subcellularLocation>
</comment>